<dbReference type="InterPro" id="IPR011990">
    <property type="entry name" value="TPR-like_helical_dom_sf"/>
</dbReference>
<name>A0ABV1QTI1_9HYPH</name>
<accession>A0ABV1QTI1</accession>
<dbReference type="RefSeq" id="WP_350396967.1">
    <property type="nucleotide sequence ID" value="NZ_JBELQE010000118.1"/>
</dbReference>
<sequence>MVIPSATPSALPSATRSLPLPDRPSVAVLPFADPEGDFDTQALADGLSEHVTDALACTPGLFVSARNSAFTFKGRAVPPDEAAGRLGVAHILTGTLSRAGSRLRVEARLHRTAAERPVWSQDLDEDEGAVHALRSRIVAGAVAAMAPGLARDAVPERTGPPLDAGVYAPFLSAYSNHAMPSAESVRLRIASIEAVRRLVPEHPLPCALLAQCYTNLVVQGWSADAAADCAEGARLARLALERDDGDPAVLMMAGHTLAFLAQDYDTALALLDRSLALNPNSAAAYERSGWVRCYVGEAEPAADHFRAAKRQSPLDPTTFRFESGLGLALCMAGAHEEALVWLDRSMAEDPTWTSTHRVRAASLALLGRQAEAEAAALRFLELEPSYRVSRAMRLYRPSPGKDRFVEGMRRAGIPF</sequence>
<keyword evidence="2" id="KW-1185">Reference proteome</keyword>
<organism evidence="1 2">
    <name type="scientific">Methylorubrum podarium</name>
    <dbReference type="NCBI Taxonomy" id="200476"/>
    <lineage>
        <taxon>Bacteria</taxon>
        <taxon>Pseudomonadati</taxon>
        <taxon>Pseudomonadota</taxon>
        <taxon>Alphaproteobacteria</taxon>
        <taxon>Hyphomicrobiales</taxon>
        <taxon>Methylobacteriaceae</taxon>
        <taxon>Methylorubrum</taxon>
    </lineage>
</organism>
<dbReference type="SUPFAM" id="SSF48452">
    <property type="entry name" value="TPR-like"/>
    <property type="match status" value="1"/>
</dbReference>
<evidence type="ECO:0000313" key="1">
    <source>
        <dbReference type="EMBL" id="MER2252727.1"/>
    </source>
</evidence>
<reference evidence="1 2" key="1">
    <citation type="submission" date="2024-06" db="EMBL/GenBank/DDBJ databases">
        <authorList>
            <person name="Campbell A.G."/>
        </authorList>
    </citation>
    <scope>NUCLEOTIDE SEQUENCE [LARGE SCALE GENOMIC DNA]</scope>
    <source>
        <strain evidence="1 2">EM12</strain>
    </source>
</reference>
<comment type="caution">
    <text evidence="1">The sequence shown here is derived from an EMBL/GenBank/DDBJ whole genome shotgun (WGS) entry which is preliminary data.</text>
</comment>
<proteinExistence type="predicted"/>
<dbReference type="EMBL" id="JBELQE010000118">
    <property type="protein sequence ID" value="MER2252727.1"/>
    <property type="molecule type" value="Genomic_DNA"/>
</dbReference>
<gene>
    <name evidence="1" type="ORF">ABS772_22680</name>
</gene>
<dbReference type="Proteomes" id="UP001480955">
    <property type="component" value="Unassembled WGS sequence"/>
</dbReference>
<evidence type="ECO:0000313" key="2">
    <source>
        <dbReference type="Proteomes" id="UP001480955"/>
    </source>
</evidence>
<protein>
    <submittedName>
        <fullName evidence="1">Transcriptional regulator</fullName>
    </submittedName>
</protein>
<dbReference type="Gene3D" id="1.25.40.10">
    <property type="entry name" value="Tetratricopeptide repeat domain"/>
    <property type="match status" value="1"/>
</dbReference>